<dbReference type="PANTHER" id="PTHR43861">
    <property type="entry name" value="TRANS-ACONITATE 2-METHYLTRANSFERASE-RELATED"/>
    <property type="match status" value="1"/>
</dbReference>
<proteinExistence type="predicted"/>
<keyword evidence="2" id="KW-1185">Reference proteome</keyword>
<accession>A0A1U7GX94</accession>
<dbReference type="GO" id="GO:0032259">
    <property type="term" value="P:methylation"/>
    <property type="evidence" value="ECO:0007669"/>
    <property type="project" value="UniProtKB-KW"/>
</dbReference>
<keyword evidence="1" id="KW-0808">Transferase</keyword>
<dbReference type="RefSeq" id="WP_073556369.1">
    <property type="nucleotide sequence ID" value="NZ_MRCA01000009.1"/>
</dbReference>
<gene>
    <name evidence="1" type="ORF">NIES592_16920</name>
</gene>
<organism evidence="1 2">
    <name type="scientific">Fischerella major NIES-592</name>
    <dbReference type="NCBI Taxonomy" id="210994"/>
    <lineage>
        <taxon>Bacteria</taxon>
        <taxon>Bacillati</taxon>
        <taxon>Cyanobacteriota</taxon>
        <taxon>Cyanophyceae</taxon>
        <taxon>Nostocales</taxon>
        <taxon>Hapalosiphonaceae</taxon>
        <taxon>Fischerella</taxon>
    </lineage>
</organism>
<dbReference type="Pfam" id="PF07021">
    <property type="entry name" value="MetW"/>
    <property type="match status" value="1"/>
</dbReference>
<evidence type="ECO:0000313" key="1">
    <source>
        <dbReference type="EMBL" id="OKH12899.1"/>
    </source>
</evidence>
<dbReference type="CDD" id="cd02440">
    <property type="entry name" value="AdoMet_MTases"/>
    <property type="match status" value="1"/>
</dbReference>
<name>A0A1U7GX94_9CYAN</name>
<reference evidence="1 2" key="1">
    <citation type="submission" date="2016-11" db="EMBL/GenBank/DDBJ databases">
        <title>Draft Genome Sequences of Nine Cyanobacterial Strains from Diverse Habitats.</title>
        <authorList>
            <person name="Zhu T."/>
            <person name="Hou S."/>
            <person name="Lu X."/>
            <person name="Hess W.R."/>
        </authorList>
    </citation>
    <scope>NUCLEOTIDE SEQUENCE [LARGE SCALE GENOMIC DNA]</scope>
    <source>
        <strain evidence="1 2">NIES-592</strain>
    </source>
</reference>
<dbReference type="Proteomes" id="UP000186391">
    <property type="component" value="Unassembled WGS sequence"/>
</dbReference>
<dbReference type="AlphaFoldDB" id="A0A1U7GX94"/>
<dbReference type="GO" id="GO:0008168">
    <property type="term" value="F:methyltransferase activity"/>
    <property type="evidence" value="ECO:0007669"/>
    <property type="project" value="UniProtKB-KW"/>
</dbReference>
<dbReference type="InterPro" id="IPR029063">
    <property type="entry name" value="SAM-dependent_MTases_sf"/>
</dbReference>
<comment type="caution">
    <text evidence="1">The sequence shown here is derived from an EMBL/GenBank/DDBJ whole genome shotgun (WGS) entry which is preliminary data.</text>
</comment>
<protein>
    <submittedName>
        <fullName evidence="1">Methyltransferase type 12</fullName>
    </submittedName>
</protein>
<dbReference type="EMBL" id="MRCA01000009">
    <property type="protein sequence ID" value="OKH12899.1"/>
    <property type="molecule type" value="Genomic_DNA"/>
</dbReference>
<dbReference type="OrthoDB" id="9790457at2"/>
<keyword evidence="1" id="KW-0489">Methyltransferase</keyword>
<sequence length="227" mass="25641">MVLTKDIVYSNQGNPSIVKLLDEHDLKILDIGCGAGDTGQLIRSVYPSVHITGITSSIMESNLAKQKLDFCACLDIERDEIPAFLKQEFDVLIFSHVLEHLVEPVAAIQKLLPYLKIGGKVIIALPNISNWRVRWKLALGRFEYTEGGIMDKTHLHFYTFYTAPKYLIQPISEIELTHHSVNGSIPLGFLRHHLLHPNLRTKLDELGCQWLPNLCGSEILMVAYRKG</sequence>
<dbReference type="PANTHER" id="PTHR43861:SF6">
    <property type="entry name" value="METHYLTRANSFERASE TYPE 11"/>
    <property type="match status" value="1"/>
</dbReference>
<dbReference type="Gene3D" id="3.40.50.150">
    <property type="entry name" value="Vaccinia Virus protein VP39"/>
    <property type="match status" value="1"/>
</dbReference>
<dbReference type="SUPFAM" id="SSF53335">
    <property type="entry name" value="S-adenosyl-L-methionine-dependent methyltransferases"/>
    <property type="match status" value="1"/>
</dbReference>
<evidence type="ECO:0000313" key="2">
    <source>
        <dbReference type="Proteomes" id="UP000186391"/>
    </source>
</evidence>
<dbReference type="InterPro" id="IPR010743">
    <property type="entry name" value="Methionine_synth_MetW"/>
</dbReference>